<sequence length="267" mass="29521">MYHPHPTAIDEAVPVTPLLQEWAIKDCVQTAELLVTAPDLLQGDGKKNKIIPISKETHEIFEGVLLSDISIQKIVNDPDGQDQKSFRVVCVQSTYDRTKHEPDSEAYIHKHIVGELAARPIALNWPEEPYSEAEARVSALNKTASVYAVFIRLGAYMLFSVVGVFLAVLFCSCYTCYTLEGIYKTAFVLGLIETVIFYIPFLGGYLYGIIAEIIAVGLTSLVVKEFNVDWRDGFGALAMGAAVIICTRLVLSFVLFAAIAYFFLLGL</sequence>
<keyword evidence="1" id="KW-1133">Transmembrane helix</keyword>
<keyword evidence="3" id="KW-1185">Reference proteome</keyword>
<dbReference type="EMBL" id="QXHD01000004">
    <property type="protein sequence ID" value="NEZ57305.1"/>
    <property type="molecule type" value="Genomic_DNA"/>
</dbReference>
<name>A0A6M0RM40_9CYAN</name>
<comment type="caution">
    <text evidence="2">The sequence shown here is derived from an EMBL/GenBank/DDBJ whole genome shotgun (WGS) entry which is preliminary data.</text>
</comment>
<dbReference type="RefSeq" id="WP_163699361.1">
    <property type="nucleotide sequence ID" value="NZ_QXHD01000004.1"/>
</dbReference>
<keyword evidence="1" id="KW-0472">Membrane</keyword>
<gene>
    <name evidence="2" type="ORF">DXZ20_16825</name>
</gene>
<organism evidence="2 3">
    <name type="scientific">Adonisia turfae CCMR0081</name>
    <dbReference type="NCBI Taxonomy" id="2292702"/>
    <lineage>
        <taxon>Bacteria</taxon>
        <taxon>Bacillati</taxon>
        <taxon>Cyanobacteriota</taxon>
        <taxon>Adonisia</taxon>
        <taxon>Adonisia turfae</taxon>
    </lineage>
</organism>
<reference evidence="2 3" key="1">
    <citation type="journal article" date="2020" name="Microb. Ecol.">
        <title>Ecogenomics of the Marine Benthic Filamentous Cyanobacterium Adonisia.</title>
        <authorList>
            <person name="Walter J.M."/>
            <person name="Coutinho F.H."/>
            <person name="Leomil L."/>
            <person name="Hargreaves P.I."/>
            <person name="Campeao M.E."/>
            <person name="Vieira V.V."/>
            <person name="Silva B.S."/>
            <person name="Fistarol G.O."/>
            <person name="Salomon P.S."/>
            <person name="Sawabe T."/>
            <person name="Mino S."/>
            <person name="Hosokawa M."/>
            <person name="Miyashita H."/>
            <person name="Maruyama F."/>
            <person name="van Verk M.C."/>
            <person name="Dutilh B.E."/>
            <person name="Thompson C.C."/>
            <person name="Thompson F.L."/>
        </authorList>
    </citation>
    <scope>NUCLEOTIDE SEQUENCE [LARGE SCALE GENOMIC DNA]</scope>
    <source>
        <strain evidence="2 3">CCMR0081</strain>
    </source>
</reference>
<protein>
    <submittedName>
        <fullName evidence="2">Uncharacterized protein</fullName>
    </submittedName>
</protein>
<dbReference type="Proteomes" id="UP000481033">
    <property type="component" value="Unassembled WGS sequence"/>
</dbReference>
<feature type="transmembrane region" description="Helical" evidence="1">
    <location>
        <begin position="235"/>
        <end position="264"/>
    </location>
</feature>
<keyword evidence="1" id="KW-0812">Transmembrane</keyword>
<accession>A0A6M0RM40</accession>
<evidence type="ECO:0000313" key="3">
    <source>
        <dbReference type="Proteomes" id="UP000481033"/>
    </source>
</evidence>
<feature type="transmembrane region" description="Helical" evidence="1">
    <location>
        <begin position="205"/>
        <end position="223"/>
    </location>
</feature>
<evidence type="ECO:0000256" key="1">
    <source>
        <dbReference type="SAM" id="Phobius"/>
    </source>
</evidence>
<dbReference type="AlphaFoldDB" id="A0A6M0RM40"/>
<evidence type="ECO:0000313" key="2">
    <source>
        <dbReference type="EMBL" id="NEZ57305.1"/>
    </source>
</evidence>
<feature type="transmembrane region" description="Helical" evidence="1">
    <location>
        <begin position="146"/>
        <end position="170"/>
    </location>
</feature>
<feature type="transmembrane region" description="Helical" evidence="1">
    <location>
        <begin position="182"/>
        <end position="199"/>
    </location>
</feature>
<proteinExistence type="predicted"/>